<dbReference type="Gene3D" id="1.10.30.50">
    <property type="match status" value="1"/>
</dbReference>
<dbReference type="RefSeq" id="YP_010100996.1">
    <property type="nucleotide sequence ID" value="NC_055786.1"/>
</dbReference>
<evidence type="ECO:0000313" key="1">
    <source>
        <dbReference type="EMBL" id="QAY03515.1"/>
    </source>
</evidence>
<evidence type="ECO:0000313" key="2">
    <source>
        <dbReference type="Proteomes" id="UP000290122"/>
    </source>
</evidence>
<organism evidence="1 2">
    <name type="scientific">Mycobacterium phage CicholasNage</name>
    <dbReference type="NCBI Taxonomy" id="2500799"/>
    <lineage>
        <taxon>Viruses</taxon>
        <taxon>Duplodnaviria</taxon>
        <taxon>Heunggongvirae</taxon>
        <taxon>Uroviricota</taxon>
        <taxon>Caudoviricetes</taxon>
        <taxon>Vilmaviridae</taxon>
        <taxon>Lclasvirinae</taxon>
        <taxon>Bronvirus</taxon>
        <taxon>Bronvirus cicholasnage</taxon>
    </lineage>
</organism>
<name>A0A411BPF8_9CAUD</name>
<keyword evidence="2" id="KW-1185">Reference proteome</keyword>
<dbReference type="GeneID" id="65118718"/>
<dbReference type="Proteomes" id="UP000290122">
    <property type="component" value="Segment"/>
</dbReference>
<dbReference type="KEGG" id="vg:65118718"/>
<reference evidence="1 2" key="1">
    <citation type="submission" date="2018-12" db="EMBL/GenBank/DDBJ databases">
        <authorList>
            <person name="Broussard A.C."/>
            <person name="Carter S.T."/>
            <person name="Coggin J.S."/>
            <person name="Cramer N.A."/>
            <person name="Crawford A.P."/>
            <person name="Crespo I.A."/>
            <person name="DeBellas B.V."/>
            <person name="Dodd E.C."/>
            <person name="Ellis C.M."/>
            <person name="Ellison A.M."/>
            <person name="Hidalgo M.O."/>
            <person name="Janoski J.R."/>
            <person name="Kim I."/>
            <person name="Kovats T.A."/>
            <person name="Lerdritsomboon C."/>
            <person name="Lynam C.H."/>
            <person name="McKenna C.M."/>
            <person name="Meyer C.M."/>
            <person name="Nickerson B.H."/>
            <person name="Oberle N.R."/>
            <person name="Olenick B.R."/>
            <person name="Pitts Q.F."/>
            <person name="Raeesian S.A."/>
            <person name="Raney S.B."/>
            <person name="Reyes P.J."/>
            <person name="Rivera G.J."/>
            <person name="Simon A.M."/>
            <person name="Smith R.M."/>
            <person name="Tran C.A."/>
            <person name="Truban R.G."/>
            <person name="Van V."/>
            <person name="Voshell S.M."/>
            <person name="Walker C.L."/>
            <person name="Walter M.E."/>
            <person name="Whalley N.M."/>
            <person name="Garlena R.A."/>
            <person name="Russell D.A."/>
            <person name="Pope W.H."/>
            <person name="Jacobs-Sera D."/>
            <person name="Hatfull G.F."/>
        </authorList>
    </citation>
    <scope>NUCLEOTIDE SEQUENCE [LARGE SCALE GENOMIC DNA]</scope>
</reference>
<evidence type="ECO:0008006" key="3">
    <source>
        <dbReference type="Google" id="ProtNLM"/>
    </source>
</evidence>
<proteinExistence type="predicted"/>
<accession>A0A411BPF8</accession>
<dbReference type="EMBL" id="MK310144">
    <property type="protein sequence ID" value="QAY03515.1"/>
    <property type="molecule type" value="Genomic_DNA"/>
</dbReference>
<sequence length="122" mass="13736">MAQSSLEYHREYASERKARLIAMLGGSCVECGATDSLEFDHIDPATKAFAIMKRLNWSDEIVLPELDKCQLLCKEHHDAKSRRERSVEHGHGKTGKRNCYCDLCGPLKAAYAAERRARLKAA</sequence>
<gene>
    <name evidence="1" type="primary">103</name>
    <name evidence="1" type="ORF">SEA_CICHOLASNAGE_103</name>
</gene>
<protein>
    <recommendedName>
        <fullName evidence="3">HNH endonuclease</fullName>
    </recommendedName>
</protein>